<dbReference type="EMBL" id="LT629791">
    <property type="protein sequence ID" value="SDU84258.1"/>
    <property type="molecule type" value="Genomic_DNA"/>
</dbReference>
<evidence type="ECO:0000313" key="1">
    <source>
        <dbReference type="EMBL" id="SDU84258.1"/>
    </source>
</evidence>
<dbReference type="Proteomes" id="UP000182977">
    <property type="component" value="Chromosome I"/>
</dbReference>
<organism evidence="1 2">
    <name type="scientific">Jiangella alkaliphila</name>
    <dbReference type="NCBI Taxonomy" id="419479"/>
    <lineage>
        <taxon>Bacteria</taxon>
        <taxon>Bacillati</taxon>
        <taxon>Actinomycetota</taxon>
        <taxon>Actinomycetes</taxon>
        <taxon>Jiangellales</taxon>
        <taxon>Jiangellaceae</taxon>
        <taxon>Jiangella</taxon>
    </lineage>
</organism>
<keyword evidence="2" id="KW-1185">Reference proteome</keyword>
<gene>
    <name evidence="1" type="ORF">SAMN04488563_6632</name>
</gene>
<protein>
    <recommendedName>
        <fullName evidence="3">DUF3052 domain-containing protein</fullName>
    </recommendedName>
</protein>
<reference evidence="2" key="1">
    <citation type="submission" date="2016-10" db="EMBL/GenBank/DDBJ databases">
        <authorList>
            <person name="Varghese N."/>
            <person name="Submissions S."/>
        </authorList>
    </citation>
    <scope>NUCLEOTIDE SEQUENCE [LARGE SCALE GENOMIC DNA]</scope>
    <source>
        <strain evidence="2">DSM 45079</strain>
    </source>
</reference>
<accession>A0A1H2LU87</accession>
<evidence type="ECO:0000313" key="2">
    <source>
        <dbReference type="Proteomes" id="UP000182977"/>
    </source>
</evidence>
<dbReference type="STRING" id="419479.SAMN04488563_6632"/>
<dbReference type="RefSeq" id="WP_046771098.1">
    <property type="nucleotide sequence ID" value="NZ_LBMC01000039.1"/>
</dbReference>
<sequence length="134" mass="14489">MTTGYSGAPLVRKLGIKAGHRVLLDGAPDGFALADLPDGVDLDHRAGAGPYDVVVAFTPDRATLERELPAHEARIERDGAVWVAWPKRASQVPTDMTENVVRDVALPRGLVDVKVCAIDAVWSGLKLVIRKENR</sequence>
<name>A0A1H2LU87_9ACTN</name>
<dbReference type="AlphaFoldDB" id="A0A1H2LU87"/>
<evidence type="ECO:0008006" key="3">
    <source>
        <dbReference type="Google" id="ProtNLM"/>
    </source>
</evidence>
<proteinExistence type="predicted"/>
<dbReference type="OrthoDB" id="9800461at2"/>